<dbReference type="GO" id="GO:0016787">
    <property type="term" value="F:hydrolase activity"/>
    <property type="evidence" value="ECO:0007669"/>
    <property type="project" value="UniProtKB-KW"/>
</dbReference>
<name>A0A4S4MXY4_9APHY</name>
<reference evidence="6 7" key="1">
    <citation type="submission" date="2019-02" db="EMBL/GenBank/DDBJ databases">
        <title>Genome sequencing of the rare red list fungi Antrodiella citrinella (Flaviporus citrinellus).</title>
        <authorList>
            <person name="Buettner E."/>
            <person name="Kellner H."/>
        </authorList>
    </citation>
    <scope>NUCLEOTIDE SEQUENCE [LARGE SCALE GENOMIC DNA]</scope>
    <source>
        <strain evidence="6 7">DSM 108506</strain>
    </source>
</reference>
<feature type="compositionally biased region" description="Low complexity" evidence="4">
    <location>
        <begin position="896"/>
        <end position="907"/>
    </location>
</feature>
<feature type="region of interest" description="Disordered" evidence="4">
    <location>
        <begin position="301"/>
        <end position="425"/>
    </location>
</feature>
<dbReference type="Proteomes" id="UP000308730">
    <property type="component" value="Unassembled WGS sequence"/>
</dbReference>
<proteinExistence type="inferred from homology"/>
<feature type="active site" evidence="3">
    <location>
        <position position="248"/>
    </location>
</feature>
<dbReference type="Gene3D" id="3.40.50.1820">
    <property type="entry name" value="alpha/beta hydrolase"/>
    <property type="match status" value="2"/>
</dbReference>
<comment type="caution">
    <text evidence="6">The sequence shown here is derived from an EMBL/GenBank/DDBJ whole genome shotgun (WGS) entry which is preliminary data.</text>
</comment>
<feature type="compositionally biased region" description="Basic and acidic residues" evidence="4">
    <location>
        <begin position="346"/>
        <end position="393"/>
    </location>
</feature>
<evidence type="ECO:0000256" key="2">
    <source>
        <dbReference type="ARBA" id="ARBA00022801"/>
    </source>
</evidence>
<feature type="region of interest" description="Disordered" evidence="4">
    <location>
        <begin position="751"/>
        <end position="788"/>
    </location>
</feature>
<dbReference type="Pfam" id="PF07859">
    <property type="entry name" value="Abhydrolase_3"/>
    <property type="match status" value="1"/>
</dbReference>
<dbReference type="SUPFAM" id="SSF53474">
    <property type="entry name" value="alpha/beta-Hydrolases"/>
    <property type="match status" value="1"/>
</dbReference>
<keyword evidence="7" id="KW-1185">Reference proteome</keyword>
<evidence type="ECO:0000259" key="5">
    <source>
        <dbReference type="Pfam" id="PF07859"/>
    </source>
</evidence>
<dbReference type="InterPro" id="IPR029058">
    <property type="entry name" value="AB_hydrolase_fold"/>
</dbReference>
<dbReference type="PROSITE" id="PS01174">
    <property type="entry name" value="LIPASE_GDXG_SER"/>
    <property type="match status" value="1"/>
</dbReference>
<evidence type="ECO:0000256" key="1">
    <source>
        <dbReference type="ARBA" id="ARBA00010515"/>
    </source>
</evidence>
<feature type="compositionally biased region" description="Basic and acidic residues" evidence="4">
    <location>
        <begin position="620"/>
        <end position="640"/>
    </location>
</feature>
<accession>A0A4S4MXY4</accession>
<evidence type="ECO:0000256" key="4">
    <source>
        <dbReference type="SAM" id="MobiDB-lite"/>
    </source>
</evidence>
<dbReference type="AlphaFoldDB" id="A0A4S4MXY4"/>
<keyword evidence="2" id="KW-0378">Hydrolase</keyword>
<evidence type="ECO:0000313" key="7">
    <source>
        <dbReference type="Proteomes" id="UP000308730"/>
    </source>
</evidence>
<dbReference type="EMBL" id="SGPM01000051">
    <property type="protein sequence ID" value="THH31314.1"/>
    <property type="molecule type" value="Genomic_DNA"/>
</dbReference>
<feature type="region of interest" description="Disordered" evidence="4">
    <location>
        <begin position="570"/>
        <end position="655"/>
    </location>
</feature>
<dbReference type="InterPro" id="IPR002168">
    <property type="entry name" value="Lipase_GDXG_HIS_AS"/>
</dbReference>
<sequence>MGVNTGSAAIHITPVVVKTFYKHTKRKGQKLREGDHTEEATDDILFDEAFHIVKAFIALGTRNTVESLQSFTNTHVPAPYWACVVPLQIPFTSCNKAADALIDWFGPEDLKRVVGGERWWQIRGMDGIDSEWITEKEYLEDVDFPADRDLSEDEANVPRMEHLESVMLYVHGGAFFWGSINTHRYQLIRYARKMKGRVFAVNYRKAPQFPWPCPLQDVLAAYFYLTSPPPGAPHKAVSPSKLVFAGDSAGGGLCLAALTVLRDLGLPQPAGAVLISPWVDLTHSFPSVIKNTATDIIPPHGFVHKPSPLWPVDTLPEDGRTRVLPAPTNPPPRPGHADTLKPSSSRVKDQLEQRIEQGKSEGRAAHSAELRDESVGNQEEMLRDMTPEEREGGSKSAASSESGADSQDGNKPGYDTELDFWEPKPPRVLMNDPEARPLELHSQIQLYAATEQLTHPLVSPVIQGSLGNLCPLYILAGDGEVLRDEIIYLAHKAANPKEYPARGGVLKQGRRQQENVEKFQTPTKVHLQVYDGMCHVLTVFTFTDSAKYAYRSIAEFVKHVTLHTAEHLDRNPFPEFHLPPADIKDDDLDESRRRRPSQSRVKSSEQPFWRTHRPNPPGGSREDVKMYKHNEGKAKEEESKGQTPNSEQSQRRDISGVSMLRERVDVFGHVRPMEPKDQIEALRVSPSEIGLIKEGPVKHWLAGQEQWDKKFKRSATKVAMKRKYYEAKAAKLIKQAREQGLELRREHYPSPTRIQSTASLNSTREVGNERRWGPFDIEGEQPPPSAIVGRRDTRESVALMKMMIYHSAPTTHKTVPKIKTSDAIRAAFDPQDHPTKAPQQSVSEQQIYARMLPIHGVRIWQSLVSYFMRCSARKAVDGKDYAVDKIRTTSDKIGMTSPDPTPKSSSP</sequence>
<feature type="compositionally biased region" description="Low complexity" evidence="4">
    <location>
        <begin position="394"/>
        <end position="406"/>
    </location>
</feature>
<dbReference type="PANTHER" id="PTHR48081:SF5">
    <property type="entry name" value="ALPHA_BETA HYDROLASE FOLD-3 DOMAIN-CONTAINING PROTEIN"/>
    <property type="match status" value="1"/>
</dbReference>
<gene>
    <name evidence="6" type="ORF">EUX98_g2870</name>
</gene>
<dbReference type="InterPro" id="IPR013094">
    <property type="entry name" value="AB_hydrolase_3"/>
</dbReference>
<protein>
    <recommendedName>
        <fullName evidence="5">Alpha/beta hydrolase fold-3 domain-containing protein</fullName>
    </recommendedName>
</protein>
<evidence type="ECO:0000313" key="6">
    <source>
        <dbReference type="EMBL" id="THH31314.1"/>
    </source>
</evidence>
<dbReference type="PANTHER" id="PTHR48081">
    <property type="entry name" value="AB HYDROLASE SUPERFAMILY PROTEIN C4A8.06C"/>
    <property type="match status" value="1"/>
</dbReference>
<dbReference type="InterPro" id="IPR033140">
    <property type="entry name" value="Lipase_GDXG_put_SER_AS"/>
</dbReference>
<dbReference type="InterPro" id="IPR050300">
    <property type="entry name" value="GDXG_lipolytic_enzyme"/>
</dbReference>
<comment type="similarity">
    <text evidence="1">Belongs to the 'GDXG' lipolytic enzyme family.</text>
</comment>
<feature type="compositionally biased region" description="Polar residues" evidence="4">
    <location>
        <begin position="752"/>
        <end position="765"/>
    </location>
</feature>
<feature type="region of interest" description="Disordered" evidence="4">
    <location>
        <begin position="887"/>
        <end position="907"/>
    </location>
</feature>
<organism evidence="6 7">
    <name type="scientific">Antrodiella citrinella</name>
    <dbReference type="NCBI Taxonomy" id="2447956"/>
    <lineage>
        <taxon>Eukaryota</taxon>
        <taxon>Fungi</taxon>
        <taxon>Dikarya</taxon>
        <taxon>Basidiomycota</taxon>
        <taxon>Agaricomycotina</taxon>
        <taxon>Agaricomycetes</taxon>
        <taxon>Polyporales</taxon>
        <taxon>Steccherinaceae</taxon>
        <taxon>Antrodiella</taxon>
    </lineage>
</organism>
<dbReference type="OrthoDB" id="1662883at2759"/>
<evidence type="ECO:0000256" key="3">
    <source>
        <dbReference type="PROSITE-ProRule" id="PRU10038"/>
    </source>
</evidence>
<feature type="domain" description="Alpha/beta hydrolase fold-3" evidence="5">
    <location>
        <begin position="167"/>
        <end position="291"/>
    </location>
</feature>
<dbReference type="PROSITE" id="PS01173">
    <property type="entry name" value="LIPASE_GDXG_HIS"/>
    <property type="match status" value="1"/>
</dbReference>